<keyword evidence="2" id="KW-1133">Transmembrane helix</keyword>
<name>A0ABW0ETX1_9PSEU</name>
<keyword evidence="5" id="KW-1185">Reference proteome</keyword>
<dbReference type="RefSeq" id="WP_378249460.1">
    <property type="nucleotide sequence ID" value="NZ_JBHSKF010000012.1"/>
</dbReference>
<reference evidence="5" key="1">
    <citation type="journal article" date="2019" name="Int. J. Syst. Evol. Microbiol.">
        <title>The Global Catalogue of Microorganisms (GCM) 10K type strain sequencing project: providing services to taxonomists for standard genome sequencing and annotation.</title>
        <authorList>
            <consortium name="The Broad Institute Genomics Platform"/>
            <consortium name="The Broad Institute Genome Sequencing Center for Infectious Disease"/>
            <person name="Wu L."/>
            <person name="Ma J."/>
        </authorList>
    </citation>
    <scope>NUCLEOTIDE SEQUENCE [LARGE SCALE GENOMIC DNA]</scope>
    <source>
        <strain evidence="5">CCUG 59778</strain>
    </source>
</reference>
<feature type="domain" description="NAD glycohydrolase translocation F5/8 type C" evidence="3">
    <location>
        <begin position="463"/>
        <end position="555"/>
    </location>
</feature>
<proteinExistence type="predicted"/>
<evidence type="ECO:0000313" key="5">
    <source>
        <dbReference type="Proteomes" id="UP001596157"/>
    </source>
</evidence>
<feature type="region of interest" description="Disordered" evidence="1">
    <location>
        <begin position="85"/>
        <end position="259"/>
    </location>
</feature>
<comment type="caution">
    <text evidence="4">The sequence shown here is derived from an EMBL/GenBank/DDBJ whole genome shotgun (WGS) entry which is preliminary data.</text>
</comment>
<gene>
    <name evidence="4" type="ORF">ACFPM7_21365</name>
</gene>
<evidence type="ECO:0000259" key="3">
    <source>
        <dbReference type="Pfam" id="PF25302"/>
    </source>
</evidence>
<evidence type="ECO:0000256" key="1">
    <source>
        <dbReference type="SAM" id="MobiDB-lite"/>
    </source>
</evidence>
<feature type="compositionally biased region" description="Pro residues" evidence="1">
    <location>
        <begin position="93"/>
        <end position="249"/>
    </location>
</feature>
<organism evidence="4 5">
    <name type="scientific">Actinokineospora guangxiensis</name>
    <dbReference type="NCBI Taxonomy" id="1490288"/>
    <lineage>
        <taxon>Bacteria</taxon>
        <taxon>Bacillati</taxon>
        <taxon>Actinomycetota</taxon>
        <taxon>Actinomycetes</taxon>
        <taxon>Pseudonocardiales</taxon>
        <taxon>Pseudonocardiaceae</taxon>
        <taxon>Actinokineospora</taxon>
    </lineage>
</organism>
<evidence type="ECO:0000313" key="4">
    <source>
        <dbReference type="EMBL" id="MFC5289609.1"/>
    </source>
</evidence>
<dbReference type="InterPro" id="IPR057561">
    <property type="entry name" value="NADase_transloc"/>
</dbReference>
<dbReference type="NCBIfam" id="NF047619">
    <property type="entry name" value="NADase_discoid"/>
    <property type="match status" value="1"/>
</dbReference>
<protein>
    <recommendedName>
        <fullName evidence="3">NAD glycohydrolase translocation F5/8 type C domain-containing protein</fullName>
    </recommendedName>
</protein>
<feature type="transmembrane region" description="Helical" evidence="2">
    <location>
        <begin position="386"/>
        <end position="404"/>
    </location>
</feature>
<dbReference type="Proteomes" id="UP001596157">
    <property type="component" value="Unassembled WGS sequence"/>
</dbReference>
<dbReference type="Pfam" id="PF25302">
    <property type="entry name" value="NADase_transloc"/>
    <property type="match status" value="1"/>
</dbReference>
<keyword evidence="2" id="KW-0472">Membrane</keyword>
<accession>A0ABW0ETX1</accession>
<keyword evidence="2" id="KW-0812">Transmembrane</keyword>
<evidence type="ECO:0000256" key="2">
    <source>
        <dbReference type="SAM" id="Phobius"/>
    </source>
</evidence>
<dbReference type="EMBL" id="JBHSKF010000012">
    <property type="protein sequence ID" value="MFC5289609.1"/>
    <property type="molecule type" value="Genomic_DNA"/>
</dbReference>
<sequence>MIVCTMCGNHNDDASAFCGDCGKFLEWNGEKVAPPPEVQVVVEEPPPPPPEQRPGWWRRLRTWVASKLPNRFYVAPRERTPVSALAVWTSEAEPPPPPPAPAEPEGPPPPPVKKPPPPPPGAKKPPPPPPGKKDPPPPPGAKAPPPPPGAKAPPPPPAAKAPPPPPGAKTPPPPPGAKTPPPPPGAKTPPPPPAAKTPPPPPGAKAPPPPPGAKTPPPPPGAKAPPPPPGAKTPPPPPGAKTPPPPATPPKAEEPEKRAPDPDLVAALAQPVTGVAEARAEEPPELKPAPAVVRTRAIVRTKPTRRLELGDLVCAACGEGNAPTRNFCSRCGESLADAGVVKPTWWRRLFRRRAKRYPAGTRPGAKGTREHRSWVAALSFRRLRTALVFIAVFLGLVYAVYPPFRSTVIDNMRALYRKVAPNLEPIRPVTVSSPTALPGHEPAMLSDTYNNTYWMAQLGPANRPRIVFRFSESYLLRSLIVHSGSSDAFADDGRPSILRLTYNTGRTENVLPQDSSRAQTIDLKNTTLITSVTVEVIDVYSGAKRQTVAISELEFFALK</sequence>